<dbReference type="eggNOG" id="COG0715">
    <property type="taxonomic scope" value="Bacteria"/>
</dbReference>
<accession>E1QHK9</accession>
<dbReference type="SUPFAM" id="SSF53850">
    <property type="entry name" value="Periplasmic binding protein-like II"/>
    <property type="match status" value="1"/>
</dbReference>
<keyword evidence="3" id="KW-1185">Reference proteome</keyword>
<dbReference type="AlphaFoldDB" id="E1QHK9"/>
<proteinExistence type="predicted"/>
<evidence type="ECO:0000313" key="2">
    <source>
        <dbReference type="EMBL" id="ADK85052.1"/>
    </source>
</evidence>
<sequence>MKRLIYLVVLCLLAASPVGAAEPLRLSGPPVVESLPLMAMASQGRLPGLDLAVEFRPWRGPDQLRAMIAGGQVDGVLITTAMAAVLRARGLPCRVLAVMSPPVWLVTAKPRLASLADMADRPIVLPFGPGEMPALLLRAVAAQSGVSLRTSQAGSALEAVNLLAMGRADGAVLSEPAASLAVAKAGLERPLHKSLDLRQAWALAFPQCPQLASTALALVGPRANDPAVGQAVARAFGQSCPWVQEHDDQARALAAAMFPDLAAQLTPGARPVISLLDGPEGQRAALFVLARLHELSPAATGGVLPGPELWAAQP</sequence>
<feature type="chain" id="PRO_5003150186" description="ABC transporter substrate-binding protein" evidence="1">
    <location>
        <begin position="21"/>
        <end position="314"/>
    </location>
</feature>
<organism evidence="2 3">
    <name type="scientific">Desulfarculus baarsii (strain ATCC 33931 / DSM 2075 / LMG 7858 / VKM B-1802 / 2st14)</name>
    <dbReference type="NCBI Taxonomy" id="644282"/>
    <lineage>
        <taxon>Bacteria</taxon>
        <taxon>Pseudomonadati</taxon>
        <taxon>Thermodesulfobacteriota</taxon>
        <taxon>Desulfarculia</taxon>
        <taxon>Desulfarculales</taxon>
        <taxon>Desulfarculaceae</taxon>
        <taxon>Desulfarculus</taxon>
    </lineage>
</organism>
<evidence type="ECO:0000313" key="3">
    <source>
        <dbReference type="Proteomes" id="UP000009047"/>
    </source>
</evidence>
<gene>
    <name evidence="2" type="ordered locus">Deba_1684</name>
</gene>
<dbReference type="Proteomes" id="UP000009047">
    <property type="component" value="Chromosome"/>
</dbReference>
<dbReference type="EMBL" id="CP002085">
    <property type="protein sequence ID" value="ADK85052.1"/>
    <property type="molecule type" value="Genomic_DNA"/>
</dbReference>
<evidence type="ECO:0000256" key="1">
    <source>
        <dbReference type="SAM" id="SignalP"/>
    </source>
</evidence>
<feature type="signal peptide" evidence="1">
    <location>
        <begin position="1"/>
        <end position="20"/>
    </location>
</feature>
<dbReference type="OrthoDB" id="9814375at2"/>
<dbReference type="Gene3D" id="3.40.190.10">
    <property type="entry name" value="Periplasmic binding protein-like II"/>
    <property type="match status" value="2"/>
</dbReference>
<dbReference type="PANTHER" id="PTHR30024">
    <property type="entry name" value="ALIPHATIC SULFONATES-BINDING PROTEIN-RELATED"/>
    <property type="match status" value="1"/>
</dbReference>
<keyword evidence="1" id="KW-0732">Signal</keyword>
<reference evidence="2 3" key="1">
    <citation type="journal article" date="2010" name="Stand. Genomic Sci.">
        <title>Complete genome sequence of Desulfarculus baarsii type strain (2st14).</title>
        <authorList>
            <person name="Sun H."/>
            <person name="Spring S."/>
            <person name="Lapidus A."/>
            <person name="Davenport K."/>
            <person name="Del Rio T.G."/>
            <person name="Tice H."/>
            <person name="Nolan M."/>
            <person name="Copeland A."/>
            <person name="Cheng J.F."/>
            <person name="Lucas S."/>
            <person name="Tapia R."/>
            <person name="Goodwin L."/>
            <person name="Pitluck S."/>
            <person name="Ivanova N."/>
            <person name="Pagani I."/>
            <person name="Mavromatis K."/>
            <person name="Ovchinnikova G."/>
            <person name="Pati A."/>
            <person name="Chen A."/>
            <person name="Palaniappan K."/>
            <person name="Hauser L."/>
            <person name="Chang Y.J."/>
            <person name="Jeffries C.D."/>
            <person name="Detter J.C."/>
            <person name="Han C."/>
            <person name="Rohde M."/>
            <person name="Brambilla E."/>
            <person name="Goker M."/>
            <person name="Woyke T."/>
            <person name="Bristow J."/>
            <person name="Eisen J.A."/>
            <person name="Markowitz V."/>
            <person name="Hugenholtz P."/>
            <person name="Kyrpides N.C."/>
            <person name="Klenk H.P."/>
            <person name="Land M."/>
        </authorList>
    </citation>
    <scope>NUCLEOTIDE SEQUENCE [LARGE SCALE GENOMIC DNA]</scope>
    <source>
        <strain evidence="3">ATCC 33931 / DSM 2075 / LMG 7858 / VKM B-1802 / 2st14</strain>
    </source>
</reference>
<name>E1QHK9_DESB2</name>
<dbReference type="KEGG" id="dbr:Deba_1684"/>
<dbReference type="RefSeq" id="WP_013258505.1">
    <property type="nucleotide sequence ID" value="NC_014365.1"/>
</dbReference>
<dbReference type="HOGENOM" id="CLU_062584_2_0_7"/>
<evidence type="ECO:0008006" key="4">
    <source>
        <dbReference type="Google" id="ProtNLM"/>
    </source>
</evidence>
<dbReference type="PANTHER" id="PTHR30024:SF46">
    <property type="entry name" value="ABC TRANSPORTER, SUBSTRATE-BINDING LIPOPROTEIN"/>
    <property type="match status" value="1"/>
</dbReference>
<protein>
    <recommendedName>
        <fullName evidence="4">ABC transporter substrate-binding protein</fullName>
    </recommendedName>
</protein>
<dbReference type="STRING" id="644282.Deba_1684"/>